<keyword evidence="3" id="KW-1185">Reference proteome</keyword>
<protein>
    <submittedName>
        <fullName evidence="2">Phytanoyl-CoA dioxygenase</fullName>
    </submittedName>
</protein>
<dbReference type="SUPFAM" id="SSF51197">
    <property type="entry name" value="Clavaminate synthase-like"/>
    <property type="match status" value="1"/>
</dbReference>
<dbReference type="OrthoDB" id="9791262at2"/>
<proteinExistence type="predicted"/>
<reference evidence="3" key="1">
    <citation type="submission" date="2016-11" db="EMBL/GenBank/DDBJ databases">
        <authorList>
            <person name="Shukria A."/>
            <person name="Stevens D.C."/>
        </authorList>
    </citation>
    <scope>NUCLEOTIDE SEQUENCE [LARGE SCALE GENOMIC DNA]</scope>
    <source>
        <strain evidence="3">Cbfe23</strain>
    </source>
</reference>
<evidence type="ECO:0000313" key="3">
    <source>
        <dbReference type="Proteomes" id="UP000182229"/>
    </source>
</evidence>
<dbReference type="AlphaFoldDB" id="A0A1L9B071"/>
<evidence type="ECO:0000313" key="2">
    <source>
        <dbReference type="EMBL" id="OJH35626.1"/>
    </source>
</evidence>
<accession>A0A1L9B071</accession>
<dbReference type="Gene3D" id="2.60.120.620">
    <property type="entry name" value="q2cbj1_9rhob like domain"/>
    <property type="match status" value="1"/>
</dbReference>
<evidence type="ECO:0000256" key="1">
    <source>
        <dbReference type="ARBA" id="ARBA00001954"/>
    </source>
</evidence>
<dbReference type="PANTHER" id="PTHR20883:SF48">
    <property type="entry name" value="ECTOINE DIOXYGENASE"/>
    <property type="match status" value="1"/>
</dbReference>
<comment type="caution">
    <text evidence="2">The sequence shown here is derived from an EMBL/GenBank/DDBJ whole genome shotgun (WGS) entry which is preliminary data.</text>
</comment>
<dbReference type="STRING" id="83449.BON30_36775"/>
<dbReference type="InterPro" id="IPR008775">
    <property type="entry name" value="Phytyl_CoA_dOase-like"/>
</dbReference>
<dbReference type="GO" id="GO:0016706">
    <property type="term" value="F:2-oxoglutarate-dependent dioxygenase activity"/>
    <property type="evidence" value="ECO:0007669"/>
    <property type="project" value="UniProtKB-ARBA"/>
</dbReference>
<dbReference type="GO" id="GO:0005506">
    <property type="term" value="F:iron ion binding"/>
    <property type="evidence" value="ECO:0007669"/>
    <property type="project" value="UniProtKB-ARBA"/>
</dbReference>
<gene>
    <name evidence="2" type="ORF">BON30_36775</name>
</gene>
<dbReference type="PANTHER" id="PTHR20883">
    <property type="entry name" value="PHYTANOYL-COA DIOXYGENASE DOMAIN CONTAINING 1"/>
    <property type="match status" value="1"/>
</dbReference>
<keyword evidence="2" id="KW-0560">Oxidoreductase</keyword>
<sequence length="233" mass="25424">MHGEVAARIEREGFALLPEAVPDAGVEALLARLSTLAPGTEPRRRGGTRQLFEAVPEAREYARSGAMRAAAEAVLGPGCFAVRALLFDKTPEANWKVIWHQDLTIAVRERRSVEGFGPWSEKAGIPHVQPPTGLLERMVAVRLHLDDCGAENGPVRVLPGSHRAGRLGPDAIAAWRERTAPVDCLVPRGGLLVMRPLILHASSPATAPAHRRVLHLEYAAESLPDGLEWHERW</sequence>
<reference evidence="2 3" key="2">
    <citation type="submission" date="2016-12" db="EMBL/GenBank/DDBJ databases">
        <title>Draft Genome Sequence of Cystobacter ferrugineus Strain Cbfe23.</title>
        <authorList>
            <person name="Akbar S."/>
            <person name="Dowd S.E."/>
            <person name="Stevens D.C."/>
        </authorList>
    </citation>
    <scope>NUCLEOTIDE SEQUENCE [LARGE SCALE GENOMIC DNA]</scope>
    <source>
        <strain evidence="2 3">Cbfe23</strain>
    </source>
</reference>
<dbReference type="Pfam" id="PF05721">
    <property type="entry name" value="PhyH"/>
    <property type="match status" value="1"/>
</dbReference>
<dbReference type="EMBL" id="MPIN01000013">
    <property type="protein sequence ID" value="OJH35626.1"/>
    <property type="molecule type" value="Genomic_DNA"/>
</dbReference>
<organism evidence="2 3">
    <name type="scientific">Cystobacter ferrugineus</name>
    <dbReference type="NCBI Taxonomy" id="83449"/>
    <lineage>
        <taxon>Bacteria</taxon>
        <taxon>Pseudomonadati</taxon>
        <taxon>Myxococcota</taxon>
        <taxon>Myxococcia</taxon>
        <taxon>Myxococcales</taxon>
        <taxon>Cystobacterineae</taxon>
        <taxon>Archangiaceae</taxon>
        <taxon>Cystobacter</taxon>
    </lineage>
</organism>
<dbReference type="RefSeq" id="WP_071903200.1">
    <property type="nucleotide sequence ID" value="NZ_MPIN01000013.1"/>
</dbReference>
<dbReference type="Proteomes" id="UP000182229">
    <property type="component" value="Unassembled WGS sequence"/>
</dbReference>
<keyword evidence="2" id="KW-0223">Dioxygenase</keyword>
<comment type="cofactor">
    <cofactor evidence="1">
        <name>Fe(2+)</name>
        <dbReference type="ChEBI" id="CHEBI:29033"/>
    </cofactor>
</comment>
<name>A0A1L9B071_9BACT</name>